<dbReference type="Proteomes" id="UP000250223">
    <property type="component" value="Unassembled WGS sequence"/>
</dbReference>
<sequence length="71" mass="8773">MAKSYKFKRTFGWYININYFNKGINPSTYDGIYYLKEDDPIEIRLILDPTDKDLLEDIRRINYWIYLRIKK</sequence>
<accession>A0A2X2Y6P2</accession>
<name>A0A2X2Y6P2_CLOCO</name>
<gene>
    <name evidence="1" type="ORF">NCTC13028_00585</name>
</gene>
<organism evidence="1 2">
    <name type="scientific">Clostridium cochlearium</name>
    <dbReference type="NCBI Taxonomy" id="1494"/>
    <lineage>
        <taxon>Bacteria</taxon>
        <taxon>Bacillati</taxon>
        <taxon>Bacillota</taxon>
        <taxon>Clostridia</taxon>
        <taxon>Eubacteriales</taxon>
        <taxon>Clostridiaceae</taxon>
        <taxon>Clostridium</taxon>
    </lineage>
</organism>
<dbReference type="EMBL" id="UAWC01000001">
    <property type="protein sequence ID" value="SQB33589.1"/>
    <property type="molecule type" value="Genomic_DNA"/>
</dbReference>
<protein>
    <submittedName>
        <fullName evidence="1">Uncharacterized protein</fullName>
    </submittedName>
</protein>
<proteinExistence type="predicted"/>
<dbReference type="RefSeq" id="WP_111921201.1">
    <property type="nucleotide sequence ID" value="NZ_UAWC01000001.1"/>
</dbReference>
<dbReference type="AlphaFoldDB" id="A0A2X2Y6P2"/>
<evidence type="ECO:0000313" key="2">
    <source>
        <dbReference type="Proteomes" id="UP000250223"/>
    </source>
</evidence>
<evidence type="ECO:0000313" key="1">
    <source>
        <dbReference type="EMBL" id="SQB33589.1"/>
    </source>
</evidence>
<reference evidence="1 2" key="1">
    <citation type="submission" date="2018-06" db="EMBL/GenBank/DDBJ databases">
        <authorList>
            <consortium name="Pathogen Informatics"/>
            <person name="Doyle S."/>
        </authorList>
    </citation>
    <scope>NUCLEOTIDE SEQUENCE [LARGE SCALE GENOMIC DNA]</scope>
    <source>
        <strain evidence="1 2">NCTC13028</strain>
    </source>
</reference>